<dbReference type="Gene3D" id="2.60.40.10">
    <property type="entry name" value="Immunoglobulins"/>
    <property type="match status" value="1"/>
</dbReference>
<evidence type="ECO:0000259" key="6">
    <source>
        <dbReference type="PROSITE" id="PS51164"/>
    </source>
</evidence>
<dbReference type="AlphaFoldDB" id="A0AAV9UAF7"/>
<dbReference type="InterPro" id="IPR011050">
    <property type="entry name" value="Pectin_lyase_fold/virulence"/>
</dbReference>
<evidence type="ECO:0000256" key="2">
    <source>
        <dbReference type="ARBA" id="ARBA00022729"/>
    </source>
</evidence>
<dbReference type="PROSITE" id="PS00562">
    <property type="entry name" value="CBM1_1"/>
    <property type="match status" value="1"/>
</dbReference>
<reference evidence="7 8" key="1">
    <citation type="submission" date="2019-10" db="EMBL/GenBank/DDBJ databases">
        <authorList>
            <person name="Palmer J.M."/>
        </authorList>
    </citation>
    <scope>NUCLEOTIDE SEQUENCE [LARGE SCALE GENOMIC DNA]</scope>
    <source>
        <strain evidence="7 8">TWF730</strain>
    </source>
</reference>
<evidence type="ECO:0000256" key="1">
    <source>
        <dbReference type="ARBA" id="ARBA00022723"/>
    </source>
</evidence>
<accession>A0AAV9UAF7</accession>
<feature type="region of interest" description="Disordered" evidence="4">
    <location>
        <begin position="813"/>
        <end position="874"/>
    </location>
</feature>
<dbReference type="GO" id="GO:0005975">
    <property type="term" value="P:carbohydrate metabolic process"/>
    <property type="evidence" value="ECO:0007669"/>
    <property type="project" value="InterPro"/>
</dbReference>
<feature type="domain" description="CBM1" evidence="6">
    <location>
        <begin position="865"/>
        <end position="901"/>
    </location>
</feature>
<name>A0AAV9UAF7_9PEZI</name>
<evidence type="ECO:0000313" key="7">
    <source>
        <dbReference type="EMBL" id="KAK6337616.1"/>
    </source>
</evidence>
<dbReference type="GO" id="GO:0005576">
    <property type="term" value="C:extracellular region"/>
    <property type="evidence" value="ECO:0007669"/>
    <property type="project" value="InterPro"/>
</dbReference>
<gene>
    <name evidence="7" type="ORF">TWF730_003011</name>
</gene>
<feature type="compositionally biased region" description="Low complexity" evidence="4">
    <location>
        <begin position="813"/>
        <end position="858"/>
    </location>
</feature>
<dbReference type="InterPro" id="IPR000254">
    <property type="entry name" value="CBD"/>
</dbReference>
<dbReference type="InterPro" id="IPR035971">
    <property type="entry name" value="CBD_sf"/>
</dbReference>
<dbReference type="GO" id="GO:0046872">
    <property type="term" value="F:metal ion binding"/>
    <property type="evidence" value="ECO:0007669"/>
    <property type="project" value="UniProtKB-KW"/>
</dbReference>
<dbReference type="PANTHER" id="PTHR42970">
    <property type="entry name" value="PECTATE LYASE C-RELATED"/>
    <property type="match status" value="1"/>
</dbReference>
<evidence type="ECO:0000256" key="3">
    <source>
        <dbReference type="ARBA" id="ARBA00023180"/>
    </source>
</evidence>
<evidence type="ECO:0000313" key="8">
    <source>
        <dbReference type="Proteomes" id="UP001373714"/>
    </source>
</evidence>
<evidence type="ECO:0000256" key="5">
    <source>
        <dbReference type="SAM" id="SignalP"/>
    </source>
</evidence>
<dbReference type="Proteomes" id="UP001373714">
    <property type="component" value="Unassembled WGS sequence"/>
</dbReference>
<proteinExistence type="predicted"/>
<dbReference type="Pfam" id="PF00734">
    <property type="entry name" value="CBM_1"/>
    <property type="match status" value="1"/>
</dbReference>
<keyword evidence="1" id="KW-0479">Metal-binding</keyword>
<protein>
    <recommendedName>
        <fullName evidence="6">CBM1 domain-containing protein</fullName>
    </recommendedName>
</protein>
<dbReference type="InterPro" id="IPR012334">
    <property type="entry name" value="Pectin_lyas_fold"/>
</dbReference>
<organism evidence="7 8">
    <name type="scientific">Orbilia blumenaviensis</name>
    <dbReference type="NCBI Taxonomy" id="1796055"/>
    <lineage>
        <taxon>Eukaryota</taxon>
        <taxon>Fungi</taxon>
        <taxon>Dikarya</taxon>
        <taxon>Ascomycota</taxon>
        <taxon>Pezizomycotina</taxon>
        <taxon>Orbiliomycetes</taxon>
        <taxon>Orbiliales</taxon>
        <taxon>Orbiliaceae</taxon>
        <taxon>Orbilia</taxon>
    </lineage>
</organism>
<keyword evidence="2 5" id="KW-0732">Signal</keyword>
<comment type="caution">
    <text evidence="7">The sequence shown here is derived from an EMBL/GenBank/DDBJ whole genome shotgun (WGS) entry which is preliminary data.</text>
</comment>
<dbReference type="GO" id="GO:0030248">
    <property type="term" value="F:cellulose binding"/>
    <property type="evidence" value="ECO:0007669"/>
    <property type="project" value="InterPro"/>
</dbReference>
<sequence>MLHFCAIAILILALVAQAAPVRVRVNHVSVGNEPIQPDYALWTISGGTSASFTDSGVTFKLTVPSSELRGSRWKMITTKMEAFLGERVIGEGISTDGSTAVPITLTLTGLSAGTHTLLTWHNGWDNLAKVANIKITVNGATAVSSLAQTVRKDSIWEASSSYISFSATAGQAVTIVYTPLSTSGVSDLRAFINAWEIDTPNIATQVRYPIPGHGDEHYQGGGSVKWQAPTGGAASYDVYLGKNTATGLQKVSSSQTGTSYTFSGLNTLDTYYWRVDPKTSSGVVTEGRVFKFRLAQLAFPGAQGYGRFARGGRGGKVVKVTSLADYSGTPVKGTLRYAIEEETGPRNIIFDIGGVITLSSRLSLTDPYVSVMGQTAPGKGIAIRGWPLGLSGAIDCIVRHMRVRPGKVTGLTVDGMGLQGSNHVIMDRCSMGWGIDESHSSRNAGNITFMRNMISEPLNIAGHQNYPAGTGHGYAASIGGDISSYYHNLIAHAQGRSWSMAGGAAPDGSFAGRLDIRNNVVYNFGNRVTDGGAHEVNFVGNYYKKGPASTLNYDLVANYEDGLPGTQQYHCAGNSMPGVFSQTSTQVVSRGQAGACWADVSISPAPTYQFFFNTPFFPSYVEELTSTEAFKRVLSDSGAQSPVFDDHDKRIVRETKDGTTTYTGSVGGKKGIIDNEADVGGLESFPTTTRSSDWDSNGDGIADWWPLSETGGTGYTALDGYLNFMADPHVFVTQGSTTTISLSQFALGFNNPTFTATVSKGTITVSGSNGSYKAPSTQGIDFMTLNIKDADGSTWTRKIGIAIFTQGSITLNPSTSTTTSRTATPATTTPNNTTPNQQSTTTAKTTSSTTLSTSRLTTTPPPAGPTQSQWGQCGGSEWTGPTRCADGLSCSVLNPYYHQCL</sequence>
<feature type="chain" id="PRO_5043564228" description="CBM1 domain-containing protein" evidence="5">
    <location>
        <begin position="19"/>
        <end position="901"/>
    </location>
</feature>
<keyword evidence="8" id="KW-1185">Reference proteome</keyword>
<dbReference type="SUPFAM" id="SSF57180">
    <property type="entry name" value="Cellulose-binding domain"/>
    <property type="match status" value="1"/>
</dbReference>
<keyword evidence="3" id="KW-0325">Glycoprotein</keyword>
<evidence type="ECO:0000256" key="4">
    <source>
        <dbReference type="SAM" id="MobiDB-lite"/>
    </source>
</evidence>
<dbReference type="Gene3D" id="2.160.20.10">
    <property type="entry name" value="Single-stranded right-handed beta-helix, Pectin lyase-like"/>
    <property type="match status" value="1"/>
</dbReference>
<dbReference type="PROSITE" id="PS51164">
    <property type="entry name" value="CBM1_2"/>
    <property type="match status" value="1"/>
</dbReference>
<feature type="signal peptide" evidence="5">
    <location>
        <begin position="1"/>
        <end position="18"/>
    </location>
</feature>
<dbReference type="InterPro" id="IPR013783">
    <property type="entry name" value="Ig-like_fold"/>
</dbReference>
<dbReference type="SMART" id="SM00236">
    <property type="entry name" value="fCBD"/>
    <property type="match status" value="1"/>
</dbReference>
<dbReference type="SUPFAM" id="SSF51126">
    <property type="entry name" value="Pectin lyase-like"/>
    <property type="match status" value="1"/>
</dbReference>
<dbReference type="InterPro" id="IPR052063">
    <property type="entry name" value="Polysaccharide_Lyase_1"/>
</dbReference>
<dbReference type="EMBL" id="JAVHNS010000013">
    <property type="protein sequence ID" value="KAK6337616.1"/>
    <property type="molecule type" value="Genomic_DNA"/>
</dbReference>
<dbReference type="PANTHER" id="PTHR42970:SF1">
    <property type="entry name" value="PECTATE LYASE C-RELATED"/>
    <property type="match status" value="1"/>
</dbReference>